<evidence type="ECO:0000259" key="2">
    <source>
        <dbReference type="Pfam" id="PF10077"/>
    </source>
</evidence>
<dbReference type="EMBL" id="SBIW01000001">
    <property type="protein sequence ID" value="RWY57304.1"/>
    <property type="molecule type" value="Genomic_DNA"/>
</dbReference>
<gene>
    <name evidence="3" type="ORF">EPL05_01870</name>
</gene>
<sequence length="168" mass="18971">MVAFFVSTHNFIGMAKKWFLAPVLLLLAAGACNNAEKEKAGTVQSVNLKTDDEQFLALKDTAQAKINTFIDSLKPHALDSNYRFLVKSDFVDGKEHEHMWSVVYKYIDGKFTGIFADSALYLKTIHPGDPVLIKQSDVEDWAIYDYLHNKDLGNFSDKYLRSKKTAGE</sequence>
<dbReference type="Proteomes" id="UP000286701">
    <property type="component" value="Unassembled WGS sequence"/>
</dbReference>
<feature type="chain" id="PRO_5019216437" evidence="1">
    <location>
        <begin position="35"/>
        <end position="168"/>
    </location>
</feature>
<dbReference type="Pfam" id="PF10077">
    <property type="entry name" value="DUF2314"/>
    <property type="match status" value="1"/>
</dbReference>
<proteinExistence type="predicted"/>
<accession>A0A444MUI6</accession>
<evidence type="ECO:0000256" key="1">
    <source>
        <dbReference type="SAM" id="SignalP"/>
    </source>
</evidence>
<comment type="caution">
    <text evidence="3">The sequence shown here is derived from an EMBL/GenBank/DDBJ whole genome shotgun (WGS) entry which is preliminary data.</text>
</comment>
<reference evidence="3 4" key="1">
    <citation type="submission" date="2019-01" db="EMBL/GenBank/DDBJ databases">
        <title>Mucilaginibacter antarcticum sp. nov., isolated from antarctic soil.</title>
        <authorList>
            <person name="Yan Y.-Q."/>
            <person name="Du Z.-J."/>
        </authorList>
    </citation>
    <scope>NUCLEOTIDE SEQUENCE [LARGE SCALE GENOMIC DNA]</scope>
    <source>
        <strain evidence="3 4">F01003</strain>
    </source>
</reference>
<dbReference type="AlphaFoldDB" id="A0A444MUI6"/>
<dbReference type="OrthoDB" id="793622at2"/>
<protein>
    <submittedName>
        <fullName evidence="3">DUF2314 domain-containing protein</fullName>
    </submittedName>
</protein>
<name>A0A444MUI6_9SPHI</name>
<dbReference type="InterPro" id="IPR018756">
    <property type="entry name" value="DUF2314"/>
</dbReference>
<evidence type="ECO:0000313" key="3">
    <source>
        <dbReference type="EMBL" id="RWY57304.1"/>
    </source>
</evidence>
<feature type="domain" description="DUF2314" evidence="2">
    <location>
        <begin position="60"/>
        <end position="165"/>
    </location>
</feature>
<organism evidence="3 4">
    <name type="scientific">Mucilaginibacter gilvus</name>
    <dbReference type="NCBI Taxonomy" id="2305909"/>
    <lineage>
        <taxon>Bacteria</taxon>
        <taxon>Pseudomonadati</taxon>
        <taxon>Bacteroidota</taxon>
        <taxon>Sphingobacteriia</taxon>
        <taxon>Sphingobacteriales</taxon>
        <taxon>Sphingobacteriaceae</taxon>
        <taxon>Mucilaginibacter</taxon>
    </lineage>
</organism>
<evidence type="ECO:0000313" key="4">
    <source>
        <dbReference type="Proteomes" id="UP000286701"/>
    </source>
</evidence>
<keyword evidence="4" id="KW-1185">Reference proteome</keyword>
<feature type="signal peptide" evidence="1">
    <location>
        <begin position="1"/>
        <end position="34"/>
    </location>
</feature>
<keyword evidence="1" id="KW-0732">Signal</keyword>